<keyword evidence="5" id="KW-0539">Nucleus</keyword>
<feature type="region of interest" description="Disordered" evidence="7">
    <location>
        <begin position="284"/>
        <end position="343"/>
    </location>
</feature>
<proteinExistence type="predicted"/>
<reference evidence="8" key="1">
    <citation type="submission" date="2021-10" db="EMBL/GenBank/DDBJ databases">
        <title>Tropical sea cucumber genome reveals ecological adaptation and Cuvierian tubules defense mechanism.</title>
        <authorList>
            <person name="Chen T."/>
        </authorList>
    </citation>
    <scope>NUCLEOTIDE SEQUENCE</scope>
    <source>
        <strain evidence="8">Nanhai2018</strain>
        <tissue evidence="8">Muscle</tissue>
    </source>
</reference>
<comment type="subcellular location">
    <subcellularLocation>
        <location evidence="1">Nucleus</location>
    </subcellularLocation>
</comment>
<dbReference type="OrthoDB" id="70376at2759"/>
<evidence type="ECO:0000313" key="9">
    <source>
        <dbReference type="Proteomes" id="UP001152320"/>
    </source>
</evidence>
<evidence type="ECO:0000256" key="1">
    <source>
        <dbReference type="ARBA" id="ARBA00004123"/>
    </source>
</evidence>
<keyword evidence="2" id="KW-0678">Repressor</keyword>
<organism evidence="8 9">
    <name type="scientific">Holothuria leucospilota</name>
    <name type="common">Black long sea cucumber</name>
    <name type="synonym">Mertensiothuria leucospilota</name>
    <dbReference type="NCBI Taxonomy" id="206669"/>
    <lineage>
        <taxon>Eukaryota</taxon>
        <taxon>Metazoa</taxon>
        <taxon>Echinodermata</taxon>
        <taxon>Eleutherozoa</taxon>
        <taxon>Echinozoa</taxon>
        <taxon>Holothuroidea</taxon>
        <taxon>Aspidochirotacea</taxon>
        <taxon>Aspidochirotida</taxon>
        <taxon>Holothuriidae</taxon>
        <taxon>Holothuria</taxon>
    </lineage>
</organism>
<evidence type="ECO:0000256" key="7">
    <source>
        <dbReference type="SAM" id="MobiDB-lite"/>
    </source>
</evidence>
<keyword evidence="3" id="KW-0805">Transcription regulation</keyword>
<keyword evidence="6" id="KW-0175">Coiled coil</keyword>
<dbReference type="InterPro" id="IPR013907">
    <property type="entry name" value="Sds3"/>
</dbReference>
<dbReference type="Proteomes" id="UP001152320">
    <property type="component" value="Chromosome 4"/>
</dbReference>
<accession>A0A9Q1CEB1</accession>
<keyword evidence="4" id="KW-0804">Transcription</keyword>
<comment type="caution">
    <text evidence="8">The sequence shown here is derived from an EMBL/GenBank/DDBJ whole genome shotgun (WGS) entry which is preliminary data.</text>
</comment>
<feature type="compositionally biased region" description="Acidic residues" evidence="7">
    <location>
        <begin position="75"/>
        <end position="85"/>
    </location>
</feature>
<evidence type="ECO:0000256" key="5">
    <source>
        <dbReference type="ARBA" id="ARBA00023242"/>
    </source>
</evidence>
<dbReference type="Gene3D" id="1.20.5.1500">
    <property type="match status" value="1"/>
</dbReference>
<dbReference type="SMART" id="SM01401">
    <property type="entry name" value="Sds3"/>
    <property type="match status" value="1"/>
</dbReference>
<dbReference type="EMBL" id="JAIZAY010000004">
    <property type="protein sequence ID" value="KAJ8043089.1"/>
    <property type="molecule type" value="Genomic_DNA"/>
</dbReference>
<feature type="coiled-coil region" evidence="6">
    <location>
        <begin position="159"/>
        <end position="201"/>
    </location>
</feature>
<evidence type="ECO:0000256" key="4">
    <source>
        <dbReference type="ARBA" id="ARBA00023163"/>
    </source>
</evidence>
<feature type="compositionally biased region" description="Low complexity" evidence="7">
    <location>
        <begin position="304"/>
        <end position="343"/>
    </location>
</feature>
<dbReference type="GO" id="GO:0010468">
    <property type="term" value="P:regulation of gene expression"/>
    <property type="evidence" value="ECO:0007669"/>
    <property type="project" value="UniProtKB-ARBA"/>
</dbReference>
<evidence type="ECO:0000256" key="6">
    <source>
        <dbReference type="SAM" id="Coils"/>
    </source>
</evidence>
<sequence>MFHVVKTCMQLQWAVHKTEKRTVRTEFCIIWTASFCKSNKMVSTLSSPSALNGFDAAREYDFSEEEERTKATYQDSDEDTEDASETDAAKLEEEYTEMKEQIYKEKLNMLKKQLQQVIDGSHPELLRKIKKLEQQGKERMRLAEVTRNAELESVEHNFIRERKEAVEEFEQKKIDLKEHLINELEDRKRNIENEGLSLDLNGGDFFEVKPVNTRKLRRRPNDPLPMPEKRRKASPYILYSLNIHNLVLCHFWFLLDSSIPPFTYLLSDELIMEDLRILSKGRSALSKKSGGSSKPSGKVHSHSNHSSNHKSSPSTSSTKNSHQSSISSTVASSSSSSTNTAASGTISMPKYNVRIDNGKLFYEKRWYHKDQNIYVESREMGKVSAVITSIGQLDIWVRKVIDNSKMRIWVSQMQKGKFKIRKRSK</sequence>
<dbReference type="AlphaFoldDB" id="A0A9Q1CEB1"/>
<evidence type="ECO:0000313" key="8">
    <source>
        <dbReference type="EMBL" id="KAJ8043089.1"/>
    </source>
</evidence>
<evidence type="ECO:0000256" key="3">
    <source>
        <dbReference type="ARBA" id="ARBA00023015"/>
    </source>
</evidence>
<dbReference type="Pfam" id="PF08598">
    <property type="entry name" value="Sds3"/>
    <property type="match status" value="1"/>
</dbReference>
<feature type="region of interest" description="Disordered" evidence="7">
    <location>
        <begin position="60"/>
        <end position="89"/>
    </location>
</feature>
<gene>
    <name evidence="8" type="ORF">HOLleu_10035</name>
</gene>
<dbReference type="PANTHER" id="PTHR21964">
    <property type="entry name" value="BREAST CANCER METASTASIS-SUPPRESSOR 1"/>
    <property type="match status" value="1"/>
</dbReference>
<name>A0A9Q1CEB1_HOLLE</name>
<feature type="compositionally biased region" description="Low complexity" evidence="7">
    <location>
        <begin position="284"/>
        <end position="296"/>
    </location>
</feature>
<dbReference type="GO" id="GO:0005654">
    <property type="term" value="C:nucleoplasm"/>
    <property type="evidence" value="ECO:0007669"/>
    <property type="project" value="UniProtKB-ARBA"/>
</dbReference>
<protein>
    <submittedName>
        <fullName evidence="8">Sin3 histone deacetylase corepressor complex component SDS3</fullName>
    </submittedName>
</protein>
<keyword evidence="9" id="KW-1185">Reference proteome</keyword>
<evidence type="ECO:0000256" key="2">
    <source>
        <dbReference type="ARBA" id="ARBA00022491"/>
    </source>
</evidence>